<name>A0A180GBH8_PUCT1</name>
<dbReference type="GO" id="GO:0005634">
    <property type="term" value="C:nucleus"/>
    <property type="evidence" value="ECO:0007669"/>
    <property type="project" value="TreeGrafter"/>
</dbReference>
<protein>
    <recommendedName>
        <fullName evidence="5">PAS domain-containing protein</fullName>
    </recommendedName>
</protein>
<dbReference type="NCBIfam" id="TIGR00229">
    <property type="entry name" value="sensory_box"/>
    <property type="match status" value="1"/>
</dbReference>
<dbReference type="PANTHER" id="PTHR47429">
    <property type="entry name" value="PROTEIN TWIN LOV 1"/>
    <property type="match status" value="1"/>
</dbReference>
<dbReference type="EnsemblFungi" id="PTTG_06620-t43_1">
    <property type="protein sequence ID" value="PTTG_06620-t43_1-p1"/>
    <property type="gene ID" value="PTTG_06620"/>
</dbReference>
<evidence type="ECO:0000256" key="1">
    <source>
        <dbReference type="ARBA" id="ARBA00022630"/>
    </source>
</evidence>
<dbReference type="FunFam" id="3.30.450.20:FF:000196">
    <property type="entry name" value="Predicted protein"/>
    <property type="match status" value="1"/>
</dbReference>
<dbReference type="Proteomes" id="UP000005240">
    <property type="component" value="Unassembled WGS sequence"/>
</dbReference>
<feature type="domain" description="PAS" evidence="5">
    <location>
        <begin position="432"/>
        <end position="536"/>
    </location>
</feature>
<dbReference type="CDD" id="cd00130">
    <property type="entry name" value="PAS"/>
    <property type="match status" value="1"/>
</dbReference>
<dbReference type="VEuPathDB" id="FungiDB:PTTG_06620"/>
<keyword evidence="1" id="KW-0285">Flavoprotein</keyword>
<feature type="compositionally biased region" description="Polar residues" evidence="4">
    <location>
        <begin position="172"/>
        <end position="191"/>
    </location>
</feature>
<sequence>MATCGEDDYQQRIDPALRSCQMPTSLSTPPPTPSSKNVPAEYHPQQEGDGPEKLPPPNPNSSDNIHQQHPPAHHDSQPPIRPIRTSLAPIQTNHHRSSSYTASTSSSQGSSSGSNPSNIPSSVRPTTYIPRHLSAPRTRPTPSTSLQDLHSPAKHPYSLPIPTSYLQNSLKSPASFSTDHQTIPTTASQDSGGKEFISHTYGGKSNTTSPNNALEFGEQWMLNHQHGPSEEDAKPIDKISAELDYSFKRLINLDVFRQVLEDPASRRAFRQAIIQGLSFSSTPSTLSLTKLDLWLDCRGVNQILNLLKIGTNGLIDVYLRDADSRQALNAILPEPSVGGIPSSLLKSINRLKLLENEEENDYGTATTDEQAEMADEFDQPQGIGLKAVENRLLMSLYRNEFPLFIKQNLVSTVVVKLGKFNLNETDRDGLGDCFCLTNPRLRDHPIVLVSEGFTKVTGYERDAIVGKNCRFLQGPGTSPESVQRIRDGLNSGEGCTELLLNYRKDGTPFYCLLCIIPFRDVTGALIYFIGGQINVTGMLSDKQSLSFLMGNSDPNGHALARSSARSAGRSADDLLDHVGLSRHSFSPTMQQFALTGRMTSSGSEQTSSSKGENVEGSDARGNTTGGEYHAAGSIILDGFEPTPAKENPTLRTGGPMGFFRRLAGFNHREPHANFAQPYPPTSSSKKASQKLIGAEALFHEPKPLSDQIKSFESTYSHLLVFQRDSRRVIFATKEVINLFGLTHSTTKEIYKSKLIQIDFLELVWPLTPTIKESVANLRAHLKKIIKTGLPISVDCQVKSIERGFFSSITREEDLSKLVLTKIHLTPLMDKDGKSVAYVCLFG</sequence>
<evidence type="ECO:0000313" key="6">
    <source>
        <dbReference type="EMBL" id="OAV90035.1"/>
    </source>
</evidence>
<dbReference type="OrthoDB" id="447251at2759"/>
<keyword evidence="3" id="KW-0157">Chromophore</keyword>
<dbReference type="SUPFAM" id="SSF55785">
    <property type="entry name" value="PYP-like sensor domain (PAS domain)"/>
    <property type="match status" value="1"/>
</dbReference>
<reference evidence="7 8" key="3">
    <citation type="journal article" date="2017" name="G3 (Bethesda)">
        <title>Comparative analysis highlights variable genome content of wheat rusts and divergence of the mating loci.</title>
        <authorList>
            <person name="Cuomo C.A."/>
            <person name="Bakkeren G."/>
            <person name="Khalil H.B."/>
            <person name="Panwar V."/>
            <person name="Joly D."/>
            <person name="Linning R."/>
            <person name="Sakthikumar S."/>
            <person name="Song X."/>
            <person name="Adiconis X."/>
            <person name="Fan L."/>
            <person name="Goldberg J.M."/>
            <person name="Levin J.Z."/>
            <person name="Young S."/>
            <person name="Zeng Q."/>
            <person name="Anikster Y."/>
            <person name="Bruce M."/>
            <person name="Wang M."/>
            <person name="Yin C."/>
            <person name="McCallum B."/>
            <person name="Szabo L.J."/>
            <person name="Hulbert S."/>
            <person name="Chen X."/>
            <person name="Fellers J.P."/>
        </authorList>
    </citation>
    <scope>NUCLEOTIDE SEQUENCE</scope>
    <source>
        <strain evidence="7">isolate 1-1 / race 1 (BBBD)</strain>
        <strain evidence="8">Isolate 1-1 / race 1 (BBBD)</strain>
    </source>
</reference>
<feature type="compositionally biased region" description="Low complexity" evidence="4">
    <location>
        <begin position="98"/>
        <end position="122"/>
    </location>
</feature>
<gene>
    <name evidence="6" type="ORF">PTTG_06620</name>
</gene>
<reference evidence="7" key="4">
    <citation type="submission" date="2025-05" db="UniProtKB">
        <authorList>
            <consortium name="EnsemblFungi"/>
        </authorList>
    </citation>
    <scope>IDENTIFICATION</scope>
    <source>
        <strain evidence="7">isolate 1-1 / race 1 (BBBD)</strain>
    </source>
</reference>
<keyword evidence="2" id="KW-0288">FMN</keyword>
<feature type="region of interest" description="Disordered" evidence="4">
    <location>
        <begin position="172"/>
        <end position="196"/>
    </location>
</feature>
<evidence type="ECO:0000313" key="7">
    <source>
        <dbReference type="EnsemblFungi" id="PTTG_06620-t43_1-p1"/>
    </source>
</evidence>
<feature type="region of interest" description="Disordered" evidence="4">
    <location>
        <begin position="1"/>
        <end position="160"/>
    </location>
</feature>
<keyword evidence="8" id="KW-1185">Reference proteome</keyword>
<feature type="compositionally biased region" description="Low complexity" evidence="4">
    <location>
        <begin position="599"/>
        <end position="611"/>
    </location>
</feature>
<dbReference type="InterPro" id="IPR000014">
    <property type="entry name" value="PAS"/>
</dbReference>
<proteinExistence type="predicted"/>
<dbReference type="AlphaFoldDB" id="A0A180GBH8"/>
<evidence type="ECO:0000256" key="3">
    <source>
        <dbReference type="ARBA" id="ARBA00022991"/>
    </source>
</evidence>
<dbReference type="PANTHER" id="PTHR47429:SF2">
    <property type="entry name" value="PROTEIN TWIN LOV 1"/>
    <property type="match status" value="1"/>
</dbReference>
<dbReference type="CDD" id="cd22541">
    <property type="entry name" value="SP5_N"/>
    <property type="match status" value="1"/>
</dbReference>
<dbReference type="Pfam" id="PF13426">
    <property type="entry name" value="PAS_9"/>
    <property type="match status" value="1"/>
</dbReference>
<dbReference type="InterPro" id="IPR035965">
    <property type="entry name" value="PAS-like_dom_sf"/>
</dbReference>
<evidence type="ECO:0000256" key="4">
    <source>
        <dbReference type="SAM" id="MobiDB-lite"/>
    </source>
</evidence>
<evidence type="ECO:0000259" key="5">
    <source>
        <dbReference type="Pfam" id="PF13426"/>
    </source>
</evidence>
<reference evidence="6" key="1">
    <citation type="submission" date="2009-11" db="EMBL/GenBank/DDBJ databases">
        <authorList>
            <consortium name="The Broad Institute Genome Sequencing Platform"/>
            <person name="Ward D."/>
            <person name="Feldgarden M."/>
            <person name="Earl A."/>
            <person name="Young S.K."/>
            <person name="Zeng Q."/>
            <person name="Koehrsen M."/>
            <person name="Alvarado L."/>
            <person name="Berlin A."/>
            <person name="Bochicchio J."/>
            <person name="Borenstein D."/>
            <person name="Chapman S.B."/>
            <person name="Chen Z."/>
            <person name="Engels R."/>
            <person name="Freedman E."/>
            <person name="Gellesch M."/>
            <person name="Goldberg J."/>
            <person name="Griggs A."/>
            <person name="Gujja S."/>
            <person name="Heilman E."/>
            <person name="Heiman D."/>
            <person name="Hepburn T."/>
            <person name="Howarth C."/>
            <person name="Jen D."/>
            <person name="Larson L."/>
            <person name="Lewis B."/>
            <person name="Mehta T."/>
            <person name="Park D."/>
            <person name="Pearson M."/>
            <person name="Roberts A."/>
            <person name="Saif S."/>
            <person name="Shea T."/>
            <person name="Shenoy N."/>
            <person name="Sisk P."/>
            <person name="Stolte C."/>
            <person name="Sykes S."/>
            <person name="Thomson T."/>
            <person name="Walk T."/>
            <person name="White J."/>
            <person name="Yandava C."/>
            <person name="Izard J."/>
            <person name="Baranova O.V."/>
            <person name="Blanton J.M."/>
            <person name="Tanner A.C."/>
            <person name="Dewhirst F.E."/>
            <person name="Haas B."/>
            <person name="Nusbaum C."/>
            <person name="Birren B."/>
        </authorList>
    </citation>
    <scope>NUCLEOTIDE SEQUENCE [LARGE SCALE GENOMIC DNA]</scope>
    <source>
        <strain evidence="6">1-1 BBBD Race 1</strain>
    </source>
</reference>
<organism evidence="6">
    <name type="scientific">Puccinia triticina (isolate 1-1 / race 1 (BBBD))</name>
    <name type="common">Brown leaf rust fungus</name>
    <dbReference type="NCBI Taxonomy" id="630390"/>
    <lineage>
        <taxon>Eukaryota</taxon>
        <taxon>Fungi</taxon>
        <taxon>Dikarya</taxon>
        <taxon>Basidiomycota</taxon>
        <taxon>Pucciniomycotina</taxon>
        <taxon>Pucciniomycetes</taxon>
        <taxon>Pucciniales</taxon>
        <taxon>Pucciniaceae</taxon>
        <taxon>Puccinia</taxon>
    </lineage>
</organism>
<dbReference type="EMBL" id="ADAS02000110">
    <property type="protein sequence ID" value="OAV90035.1"/>
    <property type="molecule type" value="Genomic_DNA"/>
</dbReference>
<evidence type="ECO:0000313" key="8">
    <source>
        <dbReference type="Proteomes" id="UP000005240"/>
    </source>
</evidence>
<evidence type="ECO:0000256" key="2">
    <source>
        <dbReference type="ARBA" id="ARBA00022643"/>
    </source>
</evidence>
<reference evidence="6" key="2">
    <citation type="submission" date="2016-05" db="EMBL/GenBank/DDBJ databases">
        <title>Comparative analysis highlights variable genome content of wheat rusts and divergence of the mating loci.</title>
        <authorList>
            <person name="Cuomo C.A."/>
            <person name="Bakkeren G."/>
            <person name="Szabo L."/>
            <person name="Khalil H."/>
            <person name="Joly D."/>
            <person name="Goldberg J."/>
            <person name="Young S."/>
            <person name="Zeng Q."/>
            <person name="Fellers J."/>
        </authorList>
    </citation>
    <scope>NUCLEOTIDE SEQUENCE [LARGE SCALE GENOMIC DNA]</scope>
    <source>
        <strain evidence="6">1-1 BBBD Race 1</strain>
    </source>
</reference>
<feature type="region of interest" description="Disordered" evidence="4">
    <location>
        <begin position="596"/>
        <end position="627"/>
    </location>
</feature>
<dbReference type="Gene3D" id="3.30.450.20">
    <property type="entry name" value="PAS domain"/>
    <property type="match status" value="1"/>
</dbReference>
<dbReference type="STRING" id="630390.A0A180GBH8"/>
<accession>A0A180GBH8</accession>